<accession>A0A9D2B2U6</accession>
<name>A0A9D2B2U6_9FIRM</name>
<gene>
    <name evidence="2" type="ORF">IAA45_07200</name>
</gene>
<dbReference type="Pfam" id="PF13302">
    <property type="entry name" value="Acetyltransf_3"/>
    <property type="match status" value="1"/>
</dbReference>
<reference evidence="2" key="2">
    <citation type="submission" date="2021-04" db="EMBL/GenBank/DDBJ databases">
        <authorList>
            <person name="Gilroy R."/>
        </authorList>
    </citation>
    <scope>NUCLEOTIDE SEQUENCE</scope>
    <source>
        <strain evidence="2">ChiSjej1B19-8411</strain>
    </source>
</reference>
<evidence type="ECO:0000313" key="3">
    <source>
        <dbReference type="Proteomes" id="UP000886817"/>
    </source>
</evidence>
<dbReference type="EMBL" id="DXEX01000157">
    <property type="protein sequence ID" value="HIX59482.1"/>
    <property type="molecule type" value="Genomic_DNA"/>
</dbReference>
<dbReference type="SUPFAM" id="SSF55729">
    <property type="entry name" value="Acyl-CoA N-acyltransferases (Nat)"/>
    <property type="match status" value="1"/>
</dbReference>
<comment type="caution">
    <text evidence="2">The sequence shown here is derived from an EMBL/GenBank/DDBJ whole genome shotgun (WGS) entry which is preliminary data.</text>
</comment>
<organism evidence="2 3">
    <name type="scientific">Candidatus Blautia gallistercoris</name>
    <dbReference type="NCBI Taxonomy" id="2838490"/>
    <lineage>
        <taxon>Bacteria</taxon>
        <taxon>Bacillati</taxon>
        <taxon>Bacillota</taxon>
        <taxon>Clostridia</taxon>
        <taxon>Lachnospirales</taxon>
        <taxon>Lachnospiraceae</taxon>
        <taxon>Blautia</taxon>
    </lineage>
</organism>
<dbReference type="InterPro" id="IPR016181">
    <property type="entry name" value="Acyl_CoA_acyltransferase"/>
</dbReference>
<dbReference type="Gene3D" id="3.40.630.30">
    <property type="match status" value="1"/>
</dbReference>
<dbReference type="CDD" id="cd04301">
    <property type="entry name" value="NAT_SF"/>
    <property type="match status" value="1"/>
</dbReference>
<evidence type="ECO:0000259" key="1">
    <source>
        <dbReference type="PROSITE" id="PS51186"/>
    </source>
</evidence>
<proteinExistence type="predicted"/>
<dbReference type="InterPro" id="IPR000182">
    <property type="entry name" value="GNAT_dom"/>
</dbReference>
<reference evidence="2" key="1">
    <citation type="journal article" date="2021" name="PeerJ">
        <title>Extensive microbial diversity within the chicken gut microbiome revealed by metagenomics and culture.</title>
        <authorList>
            <person name="Gilroy R."/>
            <person name="Ravi A."/>
            <person name="Getino M."/>
            <person name="Pursley I."/>
            <person name="Horton D.L."/>
            <person name="Alikhan N.F."/>
            <person name="Baker D."/>
            <person name="Gharbi K."/>
            <person name="Hall N."/>
            <person name="Watson M."/>
            <person name="Adriaenssens E.M."/>
            <person name="Foster-Nyarko E."/>
            <person name="Jarju S."/>
            <person name="Secka A."/>
            <person name="Antonio M."/>
            <person name="Oren A."/>
            <person name="Chaudhuri R.R."/>
            <person name="La Ragione R."/>
            <person name="Hildebrand F."/>
            <person name="Pallen M.J."/>
        </authorList>
    </citation>
    <scope>NUCLEOTIDE SEQUENCE</scope>
    <source>
        <strain evidence="2">ChiSjej1B19-8411</strain>
    </source>
</reference>
<dbReference type="Proteomes" id="UP000886817">
    <property type="component" value="Unassembled WGS sequence"/>
</dbReference>
<sequence>MRDYFLKQDAIGLRGIRKEDQETFLNWHNDSELREKIGGIFPFTEGMFEQICRGNMEDHPADVWFAICRNDRLIGIAGLHSIKYIQRNAELSLLIGNPEERRRGSGSLSLQLIEVYAFKTLQMHRLYARVYGDNQGAQRFLKKCHWRQEGILREASFWKNRFRDVEIWAKLEGEGDCYFPKGGKD</sequence>
<evidence type="ECO:0000313" key="2">
    <source>
        <dbReference type="EMBL" id="HIX59482.1"/>
    </source>
</evidence>
<dbReference type="GO" id="GO:0016747">
    <property type="term" value="F:acyltransferase activity, transferring groups other than amino-acyl groups"/>
    <property type="evidence" value="ECO:0007669"/>
    <property type="project" value="InterPro"/>
</dbReference>
<protein>
    <submittedName>
        <fullName evidence="2">GNAT family N-acetyltransferase</fullName>
    </submittedName>
</protein>
<dbReference type="PANTHER" id="PTHR43415">
    <property type="entry name" value="SPERMIDINE N(1)-ACETYLTRANSFERASE"/>
    <property type="match status" value="1"/>
</dbReference>
<feature type="domain" description="N-acetyltransferase" evidence="1">
    <location>
        <begin position="11"/>
        <end position="172"/>
    </location>
</feature>
<dbReference type="PANTHER" id="PTHR43415:SF3">
    <property type="entry name" value="GNAT-FAMILY ACETYLTRANSFERASE"/>
    <property type="match status" value="1"/>
</dbReference>
<dbReference type="PROSITE" id="PS51186">
    <property type="entry name" value="GNAT"/>
    <property type="match status" value="1"/>
</dbReference>
<dbReference type="AlphaFoldDB" id="A0A9D2B2U6"/>